<dbReference type="GO" id="GO:0005829">
    <property type="term" value="C:cytosol"/>
    <property type="evidence" value="ECO:0007669"/>
    <property type="project" value="TreeGrafter"/>
</dbReference>
<keyword evidence="11" id="KW-0413">Isomerase</keyword>
<dbReference type="GO" id="GO:0033202">
    <property type="term" value="C:DNA helicase complex"/>
    <property type="evidence" value="ECO:0007669"/>
    <property type="project" value="TreeGrafter"/>
</dbReference>
<dbReference type="Gene3D" id="3.90.320.10">
    <property type="match status" value="1"/>
</dbReference>
<feature type="binding site" evidence="15">
    <location>
        <begin position="61"/>
        <end position="68"/>
    </location>
    <ligand>
        <name>ATP</name>
        <dbReference type="ChEBI" id="CHEBI:30616"/>
    </ligand>
</feature>
<evidence type="ECO:0000256" key="7">
    <source>
        <dbReference type="ARBA" id="ARBA00022839"/>
    </source>
</evidence>
<evidence type="ECO:0000256" key="13">
    <source>
        <dbReference type="ARBA" id="ARBA00034808"/>
    </source>
</evidence>
<keyword evidence="10" id="KW-0234">DNA repair</keyword>
<dbReference type="GO" id="GO:0005524">
    <property type="term" value="F:ATP binding"/>
    <property type="evidence" value="ECO:0007669"/>
    <property type="project" value="UniProtKB-UniRule"/>
</dbReference>
<evidence type="ECO:0000313" key="19">
    <source>
        <dbReference type="EMBL" id="GAB97179.1"/>
    </source>
</evidence>
<dbReference type="PROSITE" id="PS51198">
    <property type="entry name" value="UVRD_HELICASE_ATP_BIND"/>
    <property type="match status" value="1"/>
</dbReference>
<protein>
    <recommendedName>
        <fullName evidence="13">DNA 3'-5' helicase</fullName>
        <ecNumber evidence="13">5.6.2.4</ecNumber>
    </recommendedName>
</protein>
<evidence type="ECO:0000256" key="14">
    <source>
        <dbReference type="ARBA" id="ARBA00048988"/>
    </source>
</evidence>
<dbReference type="SUPFAM" id="SSF52540">
    <property type="entry name" value="P-loop containing nucleoside triphosphate hydrolases"/>
    <property type="match status" value="1"/>
</dbReference>
<evidence type="ECO:0000259" key="18">
    <source>
        <dbReference type="PROSITE" id="PS51217"/>
    </source>
</evidence>
<keyword evidence="20" id="KW-1185">Reference proteome</keyword>
<keyword evidence="5 15" id="KW-0378">Hydrolase</keyword>
<gene>
    <name evidence="19" type="ORF">KILIM_058_00310</name>
</gene>
<evidence type="ECO:0000256" key="1">
    <source>
        <dbReference type="ARBA" id="ARBA00009922"/>
    </source>
</evidence>
<comment type="caution">
    <text evidence="19">The sequence shown here is derived from an EMBL/GenBank/DDBJ whole genome shotgun (WGS) entry which is preliminary data.</text>
</comment>
<dbReference type="GO" id="GO:0004527">
    <property type="term" value="F:exonuclease activity"/>
    <property type="evidence" value="ECO:0007669"/>
    <property type="project" value="UniProtKB-KW"/>
</dbReference>
<feature type="domain" description="UvrD-like helicase C-terminal" evidence="18">
    <location>
        <begin position="371"/>
        <end position="721"/>
    </location>
</feature>
<keyword evidence="2" id="KW-0540">Nuclease</keyword>
<evidence type="ECO:0000256" key="2">
    <source>
        <dbReference type="ARBA" id="ARBA00022722"/>
    </source>
</evidence>
<dbReference type="eggNOG" id="COG2887">
    <property type="taxonomic scope" value="Bacteria"/>
</dbReference>
<comment type="catalytic activity">
    <reaction evidence="14">
        <text>ATP + H2O = ADP + phosphate + H(+)</text>
        <dbReference type="Rhea" id="RHEA:13065"/>
        <dbReference type="ChEBI" id="CHEBI:15377"/>
        <dbReference type="ChEBI" id="CHEBI:15378"/>
        <dbReference type="ChEBI" id="CHEBI:30616"/>
        <dbReference type="ChEBI" id="CHEBI:43474"/>
        <dbReference type="ChEBI" id="CHEBI:456216"/>
        <dbReference type="EC" id="5.6.2.4"/>
    </reaction>
</comment>
<dbReference type="PANTHER" id="PTHR11070">
    <property type="entry name" value="UVRD / RECB / PCRA DNA HELICASE FAMILY MEMBER"/>
    <property type="match status" value="1"/>
</dbReference>
<dbReference type="InterPro" id="IPR038726">
    <property type="entry name" value="PDDEXK_AddAB-type"/>
</dbReference>
<evidence type="ECO:0000256" key="6">
    <source>
        <dbReference type="ARBA" id="ARBA00022806"/>
    </source>
</evidence>
<evidence type="ECO:0000256" key="5">
    <source>
        <dbReference type="ARBA" id="ARBA00022801"/>
    </source>
</evidence>
<keyword evidence="3 15" id="KW-0547">Nucleotide-binding</keyword>
<evidence type="ECO:0000256" key="9">
    <source>
        <dbReference type="ARBA" id="ARBA00023125"/>
    </source>
</evidence>
<dbReference type="InterPro" id="IPR013986">
    <property type="entry name" value="DExx_box_DNA_helicase_dom_sf"/>
</dbReference>
<accession>K6XEC7</accession>
<keyword evidence="9" id="KW-0238">DNA-binding</keyword>
<name>K6XEC7_9MICO</name>
<organism evidence="19 20">
    <name type="scientific">Kineosphaera limosa NBRC 100340</name>
    <dbReference type="NCBI Taxonomy" id="1184609"/>
    <lineage>
        <taxon>Bacteria</taxon>
        <taxon>Bacillati</taxon>
        <taxon>Actinomycetota</taxon>
        <taxon>Actinomycetes</taxon>
        <taxon>Micrococcales</taxon>
        <taxon>Dermatophilaceae</taxon>
        <taxon>Kineosphaera</taxon>
    </lineage>
</organism>
<dbReference type="EMBL" id="BAHD01000058">
    <property type="protein sequence ID" value="GAB97179.1"/>
    <property type="molecule type" value="Genomic_DNA"/>
</dbReference>
<dbReference type="InterPro" id="IPR000212">
    <property type="entry name" value="DNA_helicase_UvrD/REP"/>
</dbReference>
<feature type="domain" description="UvrD-like helicase ATP-binding" evidence="17">
    <location>
        <begin position="40"/>
        <end position="370"/>
    </location>
</feature>
<keyword evidence="8 15" id="KW-0067">ATP-binding</keyword>
<dbReference type="InterPro" id="IPR027417">
    <property type="entry name" value="P-loop_NTPase"/>
</dbReference>
<dbReference type="Pfam" id="PF12705">
    <property type="entry name" value="PDDEXK_1"/>
    <property type="match status" value="1"/>
</dbReference>
<evidence type="ECO:0000256" key="11">
    <source>
        <dbReference type="ARBA" id="ARBA00023235"/>
    </source>
</evidence>
<dbReference type="Gene3D" id="3.40.50.300">
    <property type="entry name" value="P-loop containing nucleotide triphosphate hydrolases"/>
    <property type="match status" value="3"/>
</dbReference>
<dbReference type="Proteomes" id="UP000008366">
    <property type="component" value="Unassembled WGS sequence"/>
</dbReference>
<dbReference type="STRING" id="1184609.KILIM_058_00310"/>
<comment type="similarity">
    <text evidence="1">Belongs to the helicase family. UvrD subfamily.</text>
</comment>
<evidence type="ECO:0000256" key="8">
    <source>
        <dbReference type="ARBA" id="ARBA00022840"/>
    </source>
</evidence>
<dbReference type="GO" id="GO:0043138">
    <property type="term" value="F:3'-5' DNA helicase activity"/>
    <property type="evidence" value="ECO:0007669"/>
    <property type="project" value="UniProtKB-EC"/>
</dbReference>
<evidence type="ECO:0000256" key="4">
    <source>
        <dbReference type="ARBA" id="ARBA00022763"/>
    </source>
</evidence>
<evidence type="ECO:0000256" key="12">
    <source>
        <dbReference type="ARBA" id="ARBA00034617"/>
    </source>
</evidence>
<evidence type="ECO:0000256" key="10">
    <source>
        <dbReference type="ARBA" id="ARBA00023204"/>
    </source>
</evidence>
<dbReference type="OrthoDB" id="5240387at2"/>
<proteinExistence type="inferred from homology"/>
<evidence type="ECO:0000256" key="15">
    <source>
        <dbReference type="PROSITE-ProRule" id="PRU00560"/>
    </source>
</evidence>
<dbReference type="EC" id="5.6.2.4" evidence="13"/>
<reference evidence="19 20" key="1">
    <citation type="submission" date="2012-08" db="EMBL/GenBank/DDBJ databases">
        <title>Whole genome shotgun sequence of Kineosphaera limosa NBRC 100340.</title>
        <authorList>
            <person name="Yoshida I."/>
            <person name="Isaki S."/>
            <person name="Hosoyama A."/>
            <person name="Tsuchikane K."/>
            <person name="Katsumata H."/>
            <person name="Ando Y."/>
            <person name="Ohji S."/>
            <person name="Hamada M."/>
            <person name="Tamura T."/>
            <person name="Yamazoe A."/>
            <person name="Yamazaki S."/>
            <person name="Fujita N."/>
        </authorList>
    </citation>
    <scope>NUCLEOTIDE SEQUENCE [LARGE SCALE GENOMIC DNA]</scope>
    <source>
        <strain evidence="19 20">NBRC 100340</strain>
    </source>
</reference>
<feature type="region of interest" description="Disordered" evidence="16">
    <location>
        <begin position="581"/>
        <end position="617"/>
    </location>
</feature>
<dbReference type="Gene3D" id="1.10.486.10">
    <property type="entry name" value="PCRA, domain 4"/>
    <property type="match status" value="1"/>
</dbReference>
<keyword evidence="7" id="KW-0269">Exonuclease</keyword>
<dbReference type="GO" id="GO:0000725">
    <property type="term" value="P:recombinational repair"/>
    <property type="evidence" value="ECO:0007669"/>
    <property type="project" value="TreeGrafter"/>
</dbReference>
<dbReference type="Pfam" id="PF00580">
    <property type="entry name" value="UvrD-helicase"/>
    <property type="match status" value="1"/>
</dbReference>
<dbReference type="AlphaFoldDB" id="K6XEC7"/>
<dbReference type="PROSITE" id="PS51217">
    <property type="entry name" value="UVRD_HELICASE_CTER"/>
    <property type="match status" value="1"/>
</dbReference>
<evidence type="ECO:0000259" key="17">
    <source>
        <dbReference type="PROSITE" id="PS51198"/>
    </source>
</evidence>
<dbReference type="PANTHER" id="PTHR11070:SF59">
    <property type="entry name" value="DNA 3'-5' HELICASE"/>
    <property type="match status" value="1"/>
</dbReference>
<evidence type="ECO:0000313" key="20">
    <source>
        <dbReference type="Proteomes" id="UP000008366"/>
    </source>
</evidence>
<dbReference type="Gene3D" id="1.10.10.160">
    <property type="match status" value="1"/>
</dbReference>
<evidence type="ECO:0000256" key="16">
    <source>
        <dbReference type="SAM" id="MobiDB-lite"/>
    </source>
</evidence>
<dbReference type="InterPro" id="IPR011604">
    <property type="entry name" value="PDDEXK-like_dom_sf"/>
</dbReference>
<dbReference type="InterPro" id="IPR014017">
    <property type="entry name" value="DNA_helicase_UvrD-like_C"/>
</dbReference>
<dbReference type="GO" id="GO:0003677">
    <property type="term" value="F:DNA binding"/>
    <property type="evidence" value="ECO:0007669"/>
    <property type="project" value="UniProtKB-KW"/>
</dbReference>
<sequence length="1152" mass="120328">MAVSIQTAAGTAFAADSADAADSAGAGGLGREPVELPDWSRLDAAQRAGVLAAGSVRRVVGAPGTGKTTVAVHRILHAVRGEGLGPHQCLLIAPSRVQAGRLRERLSRALAATTSHVPVRTMESLAFSLVRSRAQEEATVAPQLITGAEQDVILRELLAGHAAGHGRVPHWPESLREATTTRGLRAELRELLMRLAEHGVGAGHLRALAAAHEVPVWAAAADVLAEYEEVSALSRPGALDSAGLLAQAIAVLSEASEAGPAGQGAAAAPVGAAALVGGLRLVVVDDAQELTRAGVVLLARLADLGVRLLLVGDPDVATQTFRGAQPHALLTAWRGEPEYLRPPLPGLGLGEQGAGSASGAVVLRTCHRAGPEVVAVADRVAAQIGTAGVAAHRQPLARGPRGASSGVEVAVTPSAAHEARHIAMTLRRAHLQEGVPWEQLAVIVRSGSQAAALRRALSAESVPVTVPGARVPLRDEPAVRPLLTLLALSLSPRPWLPATGVVDLMTSRLIGADSLGVRAARRDLRRHAQAHGHTRGSDELLVAALQLADATHESVRAELTALPAPLRRIVRAVAAGRRAAGLHPPGEQAGAADGSAAQHGQMVAAPPAEQQLTGATPQTRVARRVGVDEVLWAIWSSLGLADRWRAQAVRGGSAGARADRDLDAVCALFDAAGRYVERLPGSSPRGFLDHVAAQEIAADSLVARRVRAGEVTLTTPAGAVGGQWHTVVVAGLQEGAWPDLRPRGSTLRVPELLDALGDVPLAPHEAAAPSTVDTPDRLRRLRHDEARLLLLAVSRARTRLLVTAVRDEENQPSAYLDVIDPQGHSEQSRPFAEAVRPLTVAGVVADLRRRLAGEPAPAVRAALARRLARFADAGVATADPARWWGGNEPTDERPVWPGAAQVPVSPSRVEAFTRCGLRWLLTSCGGQSTHESVPVAIGNLVHEIAAEVDNDDAGLLRAALAQRWPRLGLGQGWLAQRHYELAESMLSLLARYDAQASAQGWRVVGRELPVRVDVGRATVTGRVDRLEVDAQGRLRVVDLKTGAGKPARADVARLPQLGAYQVAVQAGAFGGDLGSASAGAALLQVGKAAGTKPTLQVQPALAADEDPQWAETLVREVADAMASDHVEARVGEACRTCPVLDSCPLQAARWTL</sequence>
<keyword evidence="6 15" id="KW-0347">Helicase</keyword>
<dbReference type="eggNOG" id="COG0210">
    <property type="taxonomic scope" value="Bacteria"/>
</dbReference>
<dbReference type="InterPro" id="IPR014016">
    <property type="entry name" value="UvrD-like_ATP-bd"/>
</dbReference>
<evidence type="ECO:0000256" key="3">
    <source>
        <dbReference type="ARBA" id="ARBA00022741"/>
    </source>
</evidence>
<keyword evidence="4" id="KW-0227">DNA damage</keyword>
<comment type="catalytic activity">
    <reaction evidence="12">
        <text>Couples ATP hydrolysis with the unwinding of duplex DNA by translocating in the 3'-5' direction.</text>
        <dbReference type="EC" id="5.6.2.4"/>
    </reaction>
</comment>